<reference evidence="1" key="1">
    <citation type="submission" date="2014-11" db="EMBL/GenBank/DDBJ databases">
        <authorList>
            <person name="Amaro Gonzalez C."/>
        </authorList>
    </citation>
    <scope>NUCLEOTIDE SEQUENCE</scope>
</reference>
<protein>
    <submittedName>
        <fullName evidence="1">Uncharacterized protein</fullName>
    </submittedName>
</protein>
<accession>A0A0E9P6S4</accession>
<evidence type="ECO:0000313" key="1">
    <source>
        <dbReference type="EMBL" id="JAH00306.1"/>
    </source>
</evidence>
<name>A0A0E9P6S4_ANGAN</name>
<sequence>MTALDEDFKKEVPKG</sequence>
<proteinExistence type="predicted"/>
<dbReference type="EMBL" id="GBXM01108271">
    <property type="protein sequence ID" value="JAH00306.1"/>
    <property type="molecule type" value="Transcribed_RNA"/>
</dbReference>
<organism evidence="1">
    <name type="scientific">Anguilla anguilla</name>
    <name type="common">European freshwater eel</name>
    <name type="synonym">Muraena anguilla</name>
    <dbReference type="NCBI Taxonomy" id="7936"/>
    <lineage>
        <taxon>Eukaryota</taxon>
        <taxon>Metazoa</taxon>
        <taxon>Chordata</taxon>
        <taxon>Craniata</taxon>
        <taxon>Vertebrata</taxon>
        <taxon>Euteleostomi</taxon>
        <taxon>Actinopterygii</taxon>
        <taxon>Neopterygii</taxon>
        <taxon>Teleostei</taxon>
        <taxon>Anguilliformes</taxon>
        <taxon>Anguillidae</taxon>
        <taxon>Anguilla</taxon>
    </lineage>
</organism>
<reference evidence="1" key="2">
    <citation type="journal article" date="2015" name="Fish Shellfish Immunol.">
        <title>Early steps in the European eel (Anguilla anguilla)-Vibrio vulnificus interaction in the gills: Role of the RtxA13 toxin.</title>
        <authorList>
            <person name="Callol A."/>
            <person name="Pajuelo D."/>
            <person name="Ebbesson L."/>
            <person name="Teles M."/>
            <person name="MacKenzie S."/>
            <person name="Amaro C."/>
        </authorList>
    </citation>
    <scope>NUCLEOTIDE SEQUENCE</scope>
</reference>